<reference evidence="2 3" key="1">
    <citation type="submission" date="2019-07" db="EMBL/GenBank/DDBJ databases">
        <title>Full genome sequence of Devosia sp. Gsoil 520.</title>
        <authorList>
            <person name="Im W.-T."/>
        </authorList>
    </citation>
    <scope>NUCLEOTIDE SEQUENCE [LARGE SCALE GENOMIC DNA]</scope>
    <source>
        <strain evidence="2 3">Gsoil 520</strain>
    </source>
</reference>
<dbReference type="OrthoDB" id="9794183at2"/>
<evidence type="ECO:0000313" key="3">
    <source>
        <dbReference type="Proteomes" id="UP000315364"/>
    </source>
</evidence>
<dbReference type="Pfam" id="PF07883">
    <property type="entry name" value="Cupin_2"/>
    <property type="match status" value="1"/>
</dbReference>
<dbReference type="EMBL" id="CP042304">
    <property type="protein sequence ID" value="QDZ12819.1"/>
    <property type="molecule type" value="Genomic_DNA"/>
</dbReference>
<evidence type="ECO:0000313" key="2">
    <source>
        <dbReference type="EMBL" id="QDZ12819.1"/>
    </source>
</evidence>
<organism evidence="2 3">
    <name type="scientific">Devosia ginsengisoli</name>
    <dbReference type="NCBI Taxonomy" id="400770"/>
    <lineage>
        <taxon>Bacteria</taxon>
        <taxon>Pseudomonadati</taxon>
        <taxon>Pseudomonadota</taxon>
        <taxon>Alphaproteobacteria</taxon>
        <taxon>Hyphomicrobiales</taxon>
        <taxon>Devosiaceae</taxon>
        <taxon>Devosia</taxon>
    </lineage>
</organism>
<dbReference type="Proteomes" id="UP000315364">
    <property type="component" value="Chromosome"/>
</dbReference>
<dbReference type="AlphaFoldDB" id="A0A5B8LYE5"/>
<accession>A0A5B8LYE5</accession>
<gene>
    <name evidence="2" type="ORF">FPZ08_19965</name>
</gene>
<dbReference type="KEGG" id="dea:FPZ08_19965"/>
<dbReference type="Gene3D" id="2.60.120.10">
    <property type="entry name" value="Jelly Rolls"/>
    <property type="match status" value="1"/>
</dbReference>
<protein>
    <submittedName>
        <fullName evidence="2">Cupin domain-containing protein</fullName>
    </submittedName>
</protein>
<dbReference type="InterPro" id="IPR013096">
    <property type="entry name" value="Cupin_2"/>
</dbReference>
<sequence length="149" mass="17196">MGSPRPWRQLRFGLRRPAMSENGLGALRVFNVMQMLEGHPPRTNFNVFRLDDKYNLRIARVEGRFPWHRHTNGDEGWLILSGRLRIDVEGHPSQEMGPMEGTMIPMGLVHSPIALEEDTVVAVFNVDGFQHQYRDDNPELKNFAEMDAR</sequence>
<dbReference type="InterPro" id="IPR014710">
    <property type="entry name" value="RmlC-like_jellyroll"/>
</dbReference>
<evidence type="ECO:0000259" key="1">
    <source>
        <dbReference type="Pfam" id="PF07883"/>
    </source>
</evidence>
<dbReference type="InterPro" id="IPR011051">
    <property type="entry name" value="RmlC_Cupin_sf"/>
</dbReference>
<proteinExistence type="predicted"/>
<name>A0A5B8LYE5_9HYPH</name>
<dbReference type="SUPFAM" id="SSF51182">
    <property type="entry name" value="RmlC-like cupins"/>
    <property type="match status" value="1"/>
</dbReference>
<feature type="domain" description="Cupin type-2" evidence="1">
    <location>
        <begin position="63"/>
        <end position="122"/>
    </location>
</feature>
<keyword evidence="3" id="KW-1185">Reference proteome</keyword>